<dbReference type="GO" id="GO:0005886">
    <property type="term" value="C:plasma membrane"/>
    <property type="evidence" value="ECO:0007669"/>
    <property type="project" value="TreeGrafter"/>
</dbReference>
<reference evidence="7 8" key="1">
    <citation type="journal article" date="2013" name="Curr. Biol.">
        <title>The Genome of the Foraminiferan Reticulomyxa filosa.</title>
        <authorList>
            <person name="Glockner G."/>
            <person name="Hulsmann N."/>
            <person name="Schleicher M."/>
            <person name="Noegel A.A."/>
            <person name="Eichinger L."/>
            <person name="Gallinger C."/>
            <person name="Pawlowski J."/>
            <person name="Sierra R."/>
            <person name="Euteneuer U."/>
            <person name="Pillet L."/>
            <person name="Moustafa A."/>
            <person name="Platzer M."/>
            <person name="Groth M."/>
            <person name="Szafranski K."/>
            <person name="Schliwa M."/>
        </authorList>
    </citation>
    <scope>NUCLEOTIDE SEQUENCE [LARGE SCALE GENOMIC DNA]</scope>
</reference>
<proteinExistence type="predicted"/>
<name>X6NH71_RETFI</name>
<keyword evidence="3 6" id="KW-0812">Transmembrane</keyword>
<dbReference type="EMBL" id="ASPP01009029">
    <property type="protein sequence ID" value="ETO24702.1"/>
    <property type="molecule type" value="Genomic_DNA"/>
</dbReference>
<feature type="transmembrane region" description="Helical" evidence="6">
    <location>
        <begin position="386"/>
        <end position="406"/>
    </location>
</feature>
<dbReference type="Gene3D" id="1.20.1740.10">
    <property type="entry name" value="Amino acid/polyamine transporter I"/>
    <property type="match status" value="1"/>
</dbReference>
<evidence type="ECO:0000256" key="3">
    <source>
        <dbReference type="ARBA" id="ARBA00022692"/>
    </source>
</evidence>
<evidence type="ECO:0000313" key="8">
    <source>
        <dbReference type="Proteomes" id="UP000023152"/>
    </source>
</evidence>
<organism evidence="7 8">
    <name type="scientific">Reticulomyxa filosa</name>
    <dbReference type="NCBI Taxonomy" id="46433"/>
    <lineage>
        <taxon>Eukaryota</taxon>
        <taxon>Sar</taxon>
        <taxon>Rhizaria</taxon>
        <taxon>Retaria</taxon>
        <taxon>Foraminifera</taxon>
        <taxon>Monothalamids</taxon>
        <taxon>Reticulomyxidae</taxon>
        <taxon>Reticulomyxa</taxon>
    </lineage>
</organism>
<keyword evidence="2" id="KW-0813">Transport</keyword>
<keyword evidence="5 6" id="KW-0472">Membrane</keyword>
<feature type="transmembrane region" description="Helical" evidence="6">
    <location>
        <begin position="256"/>
        <end position="277"/>
    </location>
</feature>
<dbReference type="InterPro" id="IPR002293">
    <property type="entry name" value="AA/rel_permease1"/>
</dbReference>
<sequence>MSLWEKMFRRKPIERLVEVTERPTSIIDEEHATGKLRRVLGVTDLITFGISSCVGSGIFVIAGVAGKHAGAGLFLSFIIGGVSCSFSGLCYSEFATRVPVSGSAYTYTYCALGEVLAFLIGWDLTLEYGISAATVAQGWSGYLRTLLLSCGVEDKYLPWVLFGKYVNSFFTINIMSGILIALCTMLLMYGVRESARFTNVITVWNIVLIVVYVIAGAFFVDTNNWYHPCDNASYGTRCNNKGNEHNSFFPQGFRGVVRAAGIVFFSYVGFDAVSCLAEETQNVRKNMALGILGTLAIATTLYIGVSLVLLGMVPFTALDERSPLANAFEVHHQPVLAAIVSFGALTTTCATTLTSLIGQPRIFYRMAKDGLFFPVFATINPRFHTLVHGSLLSGTIAALIGTFINFDLLAQMISVGTLMAYILVSYFFIIIIFFYFLIFVLQ</sequence>
<dbReference type="GO" id="GO:0015171">
    <property type="term" value="F:amino acid transmembrane transporter activity"/>
    <property type="evidence" value="ECO:0007669"/>
    <property type="project" value="TreeGrafter"/>
</dbReference>
<keyword evidence="8" id="KW-1185">Reference proteome</keyword>
<evidence type="ECO:0000313" key="7">
    <source>
        <dbReference type="EMBL" id="ETO24702.1"/>
    </source>
</evidence>
<comment type="caution">
    <text evidence="7">The sequence shown here is derived from an EMBL/GenBank/DDBJ whole genome shotgun (WGS) entry which is preliminary data.</text>
</comment>
<feature type="transmembrane region" description="Helical" evidence="6">
    <location>
        <begin position="335"/>
        <end position="358"/>
    </location>
</feature>
<dbReference type="OrthoDB" id="5982228at2759"/>
<feature type="transmembrane region" description="Helical" evidence="6">
    <location>
        <begin position="418"/>
        <end position="441"/>
    </location>
</feature>
<evidence type="ECO:0000256" key="5">
    <source>
        <dbReference type="ARBA" id="ARBA00023136"/>
    </source>
</evidence>
<evidence type="ECO:0000256" key="6">
    <source>
        <dbReference type="SAM" id="Phobius"/>
    </source>
</evidence>
<evidence type="ECO:0000256" key="1">
    <source>
        <dbReference type="ARBA" id="ARBA00004141"/>
    </source>
</evidence>
<dbReference type="Proteomes" id="UP000023152">
    <property type="component" value="Unassembled WGS sequence"/>
</dbReference>
<dbReference type="PANTHER" id="PTHR43243">
    <property type="entry name" value="INNER MEMBRANE TRANSPORTER YGJI-RELATED"/>
    <property type="match status" value="1"/>
</dbReference>
<feature type="transmembrane region" description="Helical" evidence="6">
    <location>
        <begin position="71"/>
        <end position="92"/>
    </location>
</feature>
<dbReference type="Pfam" id="PF13520">
    <property type="entry name" value="AA_permease_2"/>
    <property type="match status" value="1"/>
</dbReference>
<keyword evidence="4 6" id="KW-1133">Transmembrane helix</keyword>
<evidence type="ECO:0000256" key="2">
    <source>
        <dbReference type="ARBA" id="ARBA00022448"/>
    </source>
</evidence>
<feature type="transmembrane region" description="Helical" evidence="6">
    <location>
        <begin position="289"/>
        <end position="315"/>
    </location>
</feature>
<comment type="subcellular location">
    <subcellularLocation>
        <location evidence="1">Membrane</location>
        <topology evidence="1">Multi-pass membrane protein</topology>
    </subcellularLocation>
</comment>
<feature type="transmembrane region" description="Helical" evidence="6">
    <location>
        <begin position="45"/>
        <end position="65"/>
    </location>
</feature>
<dbReference type="PIRSF" id="PIRSF006060">
    <property type="entry name" value="AA_transporter"/>
    <property type="match status" value="1"/>
</dbReference>
<feature type="transmembrane region" description="Helical" evidence="6">
    <location>
        <begin position="104"/>
        <end position="122"/>
    </location>
</feature>
<evidence type="ECO:0000256" key="4">
    <source>
        <dbReference type="ARBA" id="ARBA00022989"/>
    </source>
</evidence>
<gene>
    <name evidence="7" type="ORF">RFI_12453</name>
</gene>
<feature type="transmembrane region" description="Helical" evidence="6">
    <location>
        <begin position="201"/>
        <end position="220"/>
    </location>
</feature>
<dbReference type="PANTHER" id="PTHR43243:SF4">
    <property type="entry name" value="CATIONIC AMINO ACID TRANSPORTER 4"/>
    <property type="match status" value="1"/>
</dbReference>
<protein>
    <submittedName>
        <fullName evidence="7">Cationic amino acid transporter</fullName>
    </submittedName>
</protein>
<feature type="transmembrane region" description="Helical" evidence="6">
    <location>
        <begin position="165"/>
        <end position="189"/>
    </location>
</feature>
<dbReference type="AlphaFoldDB" id="X6NH71"/>
<accession>X6NH71</accession>
<dbReference type="OMA" id="LMFGWAP"/>